<accession>C8X2L3</accession>
<dbReference type="NCBIfam" id="NF006883">
    <property type="entry name" value="PRK09375.2-4"/>
    <property type="match status" value="1"/>
</dbReference>
<dbReference type="NCBIfam" id="TIGR00550">
    <property type="entry name" value="nadA"/>
    <property type="match status" value="1"/>
</dbReference>
<dbReference type="eggNOG" id="COG0379">
    <property type="taxonomic scope" value="Bacteria"/>
</dbReference>
<dbReference type="HOGENOM" id="CLU_047382_2_0_7"/>
<dbReference type="GO" id="GO:0034628">
    <property type="term" value="P:'de novo' NAD+ biosynthetic process from L-aspartate"/>
    <property type="evidence" value="ECO:0007669"/>
    <property type="project" value="TreeGrafter"/>
</dbReference>
<protein>
    <recommendedName>
        <fullName evidence="3 10">Quinolinate synthase</fullName>
        <ecNumber evidence="3 10">2.5.1.72</ecNumber>
    </recommendedName>
</protein>
<keyword evidence="7" id="KW-0479">Metal-binding</keyword>
<keyword evidence="6" id="KW-0808">Transferase</keyword>
<evidence type="ECO:0000256" key="6">
    <source>
        <dbReference type="ARBA" id="ARBA00022679"/>
    </source>
</evidence>
<comment type="cofactor">
    <cofactor evidence="1">
        <name>[4Fe-4S] cluster</name>
        <dbReference type="ChEBI" id="CHEBI:49883"/>
    </cofactor>
</comment>
<dbReference type="EC" id="2.5.1.72" evidence="3 10"/>
<dbReference type="InterPro" id="IPR003473">
    <property type="entry name" value="NadA"/>
</dbReference>
<dbReference type="PANTHER" id="PTHR30573:SF0">
    <property type="entry name" value="QUINOLINATE SYNTHASE, CHLOROPLASTIC"/>
    <property type="match status" value="1"/>
</dbReference>
<dbReference type="AlphaFoldDB" id="C8X2L3"/>
<reference evidence="12" key="1">
    <citation type="submission" date="2009-09" db="EMBL/GenBank/DDBJ databases">
        <title>The complete chromosome of Desulfohalobium retbaense DSM 5692.</title>
        <authorList>
            <consortium name="US DOE Joint Genome Institute (JGI-PGF)"/>
            <person name="Lucas S."/>
            <person name="Copeland A."/>
            <person name="Lapidus A."/>
            <person name="Glavina del Rio T."/>
            <person name="Dalin E."/>
            <person name="Tice H."/>
            <person name="Bruce D."/>
            <person name="Goodwin L."/>
            <person name="Pitluck S."/>
            <person name="Kyrpides N."/>
            <person name="Mavromatis K."/>
            <person name="Ivanova N."/>
            <person name="Mikhailova N."/>
            <person name="Munk A.C."/>
            <person name="Brettin T."/>
            <person name="Detter J.C."/>
            <person name="Han C."/>
            <person name="Tapia R."/>
            <person name="Larimer F."/>
            <person name="Land M."/>
            <person name="Hauser L."/>
            <person name="Markowitz V."/>
            <person name="Cheng J.-F."/>
            <person name="Hugenholtz P."/>
            <person name="Woyke T."/>
            <person name="Wu D."/>
            <person name="Spring S."/>
            <person name="Klenk H.-P."/>
            <person name="Eisen J.A."/>
        </authorList>
    </citation>
    <scope>NUCLEOTIDE SEQUENCE [LARGE SCALE GENOMIC DNA]</scope>
    <source>
        <strain evidence="12">DSM 5692</strain>
    </source>
</reference>
<evidence type="ECO:0000256" key="8">
    <source>
        <dbReference type="ARBA" id="ARBA00023004"/>
    </source>
</evidence>
<comment type="pathway">
    <text evidence="2">Cofactor biosynthesis; NAD(+) biosynthesis; quinolinate from iminoaspartate: step 1/1.</text>
</comment>
<keyword evidence="8" id="KW-0408">Iron</keyword>
<keyword evidence="12" id="KW-1185">Reference proteome</keyword>
<keyword evidence="5" id="KW-0662">Pyridine nucleotide biosynthesis</keyword>
<evidence type="ECO:0000313" key="12">
    <source>
        <dbReference type="Proteomes" id="UP000001052"/>
    </source>
</evidence>
<dbReference type="GO" id="GO:0005829">
    <property type="term" value="C:cytosol"/>
    <property type="evidence" value="ECO:0007669"/>
    <property type="project" value="TreeGrafter"/>
</dbReference>
<evidence type="ECO:0000256" key="2">
    <source>
        <dbReference type="ARBA" id="ARBA00005065"/>
    </source>
</evidence>
<sequence length="346" mass="37911">MSQSISESIRTAKRQWGEDLVILGHHYQHDEVIEHTDIAGDSLELARKIPDQRAKHIVFCGVDFMAETASILAQPEQQVYMPDHTASCVMADMAPAPLVSRILENLHREGRRVIPLAYVNSSAAIKALCGQYGGSVCTSANAPTMLKWAMQQGDQVLFLPDQHLGVNTARQLGLSAQDWHKLDIRGGGTRLDHSAIEQATLLLWPGLCAVHARFHLDHIQAIRESEPEARILVHPECHPEVVQAADGAGSTSFLIRAVQEASAGSTLYIGTECNLVYRLRDRYRETLSIHPLRVSACSNMGKTSASKLASLLETLPDAPIMSVDPSIQAPALLALERMLEACRPGR</sequence>
<organism evidence="11 12">
    <name type="scientific">Desulfohalobium retbaense (strain ATCC 49708 / DSM 5692 / JCM 16813 / HR100)</name>
    <dbReference type="NCBI Taxonomy" id="485915"/>
    <lineage>
        <taxon>Bacteria</taxon>
        <taxon>Pseudomonadati</taxon>
        <taxon>Thermodesulfobacteriota</taxon>
        <taxon>Desulfovibrionia</taxon>
        <taxon>Desulfovibrionales</taxon>
        <taxon>Desulfohalobiaceae</taxon>
        <taxon>Desulfohalobium</taxon>
    </lineage>
</organism>
<evidence type="ECO:0000256" key="10">
    <source>
        <dbReference type="NCBIfam" id="TIGR00550"/>
    </source>
</evidence>
<evidence type="ECO:0000256" key="3">
    <source>
        <dbReference type="ARBA" id="ARBA00012669"/>
    </source>
</evidence>
<dbReference type="OrthoDB" id="9801204at2"/>
<dbReference type="EMBL" id="CP001734">
    <property type="protein sequence ID" value="ACV68660.1"/>
    <property type="molecule type" value="Genomic_DNA"/>
</dbReference>
<evidence type="ECO:0000313" key="11">
    <source>
        <dbReference type="EMBL" id="ACV68660.1"/>
    </source>
</evidence>
<evidence type="ECO:0000256" key="1">
    <source>
        <dbReference type="ARBA" id="ARBA00001966"/>
    </source>
</evidence>
<dbReference type="UniPathway" id="UPA00253">
    <property type="reaction ID" value="UER00327"/>
</dbReference>
<dbReference type="Gene3D" id="3.40.50.10800">
    <property type="entry name" value="NadA-like"/>
    <property type="match status" value="3"/>
</dbReference>
<dbReference type="KEGG" id="drt:Dret_1372"/>
<name>C8X2L3_DESRD</name>
<dbReference type="GO" id="GO:0008987">
    <property type="term" value="F:quinolinate synthetase A activity"/>
    <property type="evidence" value="ECO:0007669"/>
    <property type="project" value="UniProtKB-UniRule"/>
</dbReference>
<reference evidence="11 12" key="2">
    <citation type="journal article" date="2010" name="Stand. Genomic Sci.">
        <title>Complete genome sequence of Desulfohalobium retbaense type strain (HR(100)).</title>
        <authorList>
            <person name="Spring S."/>
            <person name="Nolan M."/>
            <person name="Lapidus A."/>
            <person name="Glavina Del Rio T."/>
            <person name="Copeland A."/>
            <person name="Tice H."/>
            <person name="Cheng J.F."/>
            <person name="Lucas S."/>
            <person name="Land M."/>
            <person name="Chen F."/>
            <person name="Bruce D."/>
            <person name="Goodwin L."/>
            <person name="Pitluck S."/>
            <person name="Ivanova N."/>
            <person name="Mavromatis K."/>
            <person name="Mikhailova N."/>
            <person name="Pati A."/>
            <person name="Chen A."/>
            <person name="Palaniappan K."/>
            <person name="Hauser L."/>
            <person name="Chang Y.J."/>
            <person name="Jeffries C.D."/>
            <person name="Munk C."/>
            <person name="Kiss H."/>
            <person name="Chain P."/>
            <person name="Han C."/>
            <person name="Brettin T."/>
            <person name="Detter J.C."/>
            <person name="Schuler E."/>
            <person name="Goker M."/>
            <person name="Rohde M."/>
            <person name="Bristow J."/>
            <person name="Eisen J.A."/>
            <person name="Markowitz V."/>
            <person name="Hugenholtz P."/>
            <person name="Kyrpides N.C."/>
            <person name="Klenk H.P."/>
        </authorList>
    </citation>
    <scope>NUCLEOTIDE SEQUENCE [LARGE SCALE GENOMIC DNA]</scope>
    <source>
        <strain evidence="11 12">DSM 5692</strain>
    </source>
</reference>
<dbReference type="InterPro" id="IPR036094">
    <property type="entry name" value="NadA_sf"/>
</dbReference>
<keyword evidence="9" id="KW-0411">Iron-sulfur</keyword>
<gene>
    <name evidence="11" type="ordered locus">Dret_1372</name>
</gene>
<dbReference type="SUPFAM" id="SSF142754">
    <property type="entry name" value="NadA-like"/>
    <property type="match status" value="1"/>
</dbReference>
<evidence type="ECO:0000256" key="7">
    <source>
        <dbReference type="ARBA" id="ARBA00022723"/>
    </source>
</evidence>
<dbReference type="Pfam" id="PF02445">
    <property type="entry name" value="NadA"/>
    <property type="match status" value="1"/>
</dbReference>
<dbReference type="Proteomes" id="UP000001052">
    <property type="component" value="Chromosome"/>
</dbReference>
<dbReference type="STRING" id="485915.Dret_1372"/>
<evidence type="ECO:0000256" key="4">
    <source>
        <dbReference type="ARBA" id="ARBA00022485"/>
    </source>
</evidence>
<dbReference type="PANTHER" id="PTHR30573">
    <property type="entry name" value="QUINOLINATE SYNTHETASE A"/>
    <property type="match status" value="1"/>
</dbReference>
<evidence type="ECO:0000256" key="5">
    <source>
        <dbReference type="ARBA" id="ARBA00022642"/>
    </source>
</evidence>
<dbReference type="GO" id="GO:0051539">
    <property type="term" value="F:4 iron, 4 sulfur cluster binding"/>
    <property type="evidence" value="ECO:0007669"/>
    <property type="project" value="UniProtKB-KW"/>
</dbReference>
<dbReference type="GO" id="GO:0046872">
    <property type="term" value="F:metal ion binding"/>
    <property type="evidence" value="ECO:0007669"/>
    <property type="project" value="UniProtKB-KW"/>
</dbReference>
<evidence type="ECO:0000256" key="9">
    <source>
        <dbReference type="ARBA" id="ARBA00023014"/>
    </source>
</evidence>
<proteinExistence type="predicted"/>
<keyword evidence="4" id="KW-0004">4Fe-4S</keyword>
<dbReference type="RefSeq" id="WP_015751807.1">
    <property type="nucleotide sequence ID" value="NC_013223.1"/>
</dbReference>